<name>A0ABQ7NDB0_BRACM</name>
<gene>
    <name evidence="1" type="primary">A02p011070.1_BraROA</name>
    <name evidence="1" type="ORF">IGI04_005197</name>
</gene>
<accession>A0ABQ7NDB0</accession>
<reference evidence="1 2" key="1">
    <citation type="submission" date="2021-03" db="EMBL/GenBank/DDBJ databases">
        <authorList>
            <person name="King G.J."/>
            <person name="Bancroft I."/>
            <person name="Baten A."/>
            <person name="Bloomfield J."/>
            <person name="Borpatragohain P."/>
            <person name="He Z."/>
            <person name="Irish N."/>
            <person name="Irwin J."/>
            <person name="Liu K."/>
            <person name="Mauleon R.P."/>
            <person name="Moore J."/>
            <person name="Morris R."/>
            <person name="Ostergaard L."/>
            <person name="Wang B."/>
            <person name="Wells R."/>
        </authorList>
    </citation>
    <scope>NUCLEOTIDE SEQUENCE [LARGE SCALE GENOMIC DNA]</scope>
    <source>
        <strain evidence="1">R-o-18</strain>
        <tissue evidence="1">Leaf</tissue>
    </source>
</reference>
<proteinExistence type="predicted"/>
<keyword evidence="2" id="KW-1185">Reference proteome</keyword>
<evidence type="ECO:0000313" key="2">
    <source>
        <dbReference type="Proteomes" id="UP000823674"/>
    </source>
</evidence>
<sequence length="70" mass="8575">MATCRECNRRRKPPVHRKRYISTCGVSLHAREHLFCRRIIRTVLEYNEYTVYDLKLTSIRFLVEVKYKEK</sequence>
<dbReference type="Proteomes" id="UP000823674">
    <property type="component" value="Chromosome A02"/>
</dbReference>
<comment type="caution">
    <text evidence="1">The sequence shown here is derived from an EMBL/GenBank/DDBJ whole genome shotgun (WGS) entry which is preliminary data.</text>
</comment>
<protein>
    <submittedName>
        <fullName evidence="1">Uncharacterized protein</fullName>
    </submittedName>
</protein>
<dbReference type="EMBL" id="JADBGQ010000002">
    <property type="protein sequence ID" value="KAG5408878.1"/>
    <property type="molecule type" value="Genomic_DNA"/>
</dbReference>
<organism evidence="1 2">
    <name type="scientific">Brassica rapa subsp. trilocularis</name>
    <dbReference type="NCBI Taxonomy" id="1813537"/>
    <lineage>
        <taxon>Eukaryota</taxon>
        <taxon>Viridiplantae</taxon>
        <taxon>Streptophyta</taxon>
        <taxon>Embryophyta</taxon>
        <taxon>Tracheophyta</taxon>
        <taxon>Spermatophyta</taxon>
        <taxon>Magnoliopsida</taxon>
        <taxon>eudicotyledons</taxon>
        <taxon>Gunneridae</taxon>
        <taxon>Pentapetalae</taxon>
        <taxon>rosids</taxon>
        <taxon>malvids</taxon>
        <taxon>Brassicales</taxon>
        <taxon>Brassicaceae</taxon>
        <taxon>Brassiceae</taxon>
        <taxon>Brassica</taxon>
    </lineage>
</organism>
<evidence type="ECO:0000313" key="1">
    <source>
        <dbReference type="EMBL" id="KAG5408878.1"/>
    </source>
</evidence>